<evidence type="ECO:0000256" key="2">
    <source>
        <dbReference type="PROSITE-ProRule" id="PRU00169"/>
    </source>
</evidence>
<comment type="caution">
    <text evidence="4">The sequence shown here is derived from an EMBL/GenBank/DDBJ whole genome shotgun (WGS) entry which is preliminary data.</text>
</comment>
<dbReference type="Pfam" id="PF00072">
    <property type="entry name" value="Response_reg"/>
    <property type="match status" value="1"/>
</dbReference>
<dbReference type="PANTHER" id="PTHR44591">
    <property type="entry name" value="STRESS RESPONSE REGULATOR PROTEIN 1"/>
    <property type="match status" value="1"/>
</dbReference>
<organism evidence="4 5">
    <name type="scientific">Bradyrhizobium zhengyangense</name>
    <dbReference type="NCBI Taxonomy" id="2911009"/>
    <lineage>
        <taxon>Bacteria</taxon>
        <taxon>Pseudomonadati</taxon>
        <taxon>Pseudomonadota</taxon>
        <taxon>Alphaproteobacteria</taxon>
        <taxon>Hyphomicrobiales</taxon>
        <taxon>Nitrobacteraceae</taxon>
        <taxon>Bradyrhizobium</taxon>
    </lineage>
</organism>
<dbReference type="InterPro" id="IPR050595">
    <property type="entry name" value="Bact_response_regulator"/>
</dbReference>
<sequence length="148" mass="16307">MRFIVRKPKTRGELRTVWNIRVEPKASMSEPPSILIVEDEYPLQGVLESVLADAGFASDILSSGEEAMTVFVARGKRHRALVTDVNLGGKLNGWDLARKMREKDPALPVVYITGSAGAALWTSQGVPDSVLLEKPFHPERLVAALMRL</sequence>
<keyword evidence="1 2" id="KW-0597">Phosphoprotein</keyword>
<name>A0ABS9LNG3_9BRAD</name>
<dbReference type="Proteomes" id="UP001139012">
    <property type="component" value="Unassembled WGS sequence"/>
</dbReference>
<keyword evidence="5" id="KW-1185">Reference proteome</keyword>
<evidence type="ECO:0000259" key="3">
    <source>
        <dbReference type="PROSITE" id="PS50110"/>
    </source>
</evidence>
<feature type="domain" description="Response regulatory" evidence="3">
    <location>
        <begin position="33"/>
        <end position="148"/>
    </location>
</feature>
<feature type="modified residue" description="4-aspartylphosphate" evidence="2">
    <location>
        <position position="84"/>
    </location>
</feature>
<proteinExistence type="predicted"/>
<protein>
    <submittedName>
        <fullName evidence="4">Response regulator</fullName>
    </submittedName>
</protein>
<dbReference type="InterPro" id="IPR011006">
    <property type="entry name" value="CheY-like_superfamily"/>
</dbReference>
<gene>
    <name evidence="4" type="ORF">L6637_15970</name>
</gene>
<evidence type="ECO:0000256" key="1">
    <source>
        <dbReference type="ARBA" id="ARBA00022553"/>
    </source>
</evidence>
<evidence type="ECO:0000313" key="4">
    <source>
        <dbReference type="EMBL" id="MCG2668456.1"/>
    </source>
</evidence>
<dbReference type="InterPro" id="IPR001789">
    <property type="entry name" value="Sig_transdc_resp-reg_receiver"/>
</dbReference>
<dbReference type="PROSITE" id="PS50110">
    <property type="entry name" value="RESPONSE_REGULATORY"/>
    <property type="match status" value="1"/>
</dbReference>
<dbReference type="SUPFAM" id="SSF52172">
    <property type="entry name" value="CheY-like"/>
    <property type="match status" value="1"/>
</dbReference>
<dbReference type="EMBL" id="JAKLUA010000004">
    <property type="protein sequence ID" value="MCG2668456.1"/>
    <property type="molecule type" value="Genomic_DNA"/>
</dbReference>
<accession>A0ABS9LNG3</accession>
<dbReference type="Gene3D" id="3.40.50.2300">
    <property type="match status" value="1"/>
</dbReference>
<dbReference type="RefSeq" id="WP_237871287.1">
    <property type="nucleotide sequence ID" value="NZ_JAKLUA010000004.1"/>
</dbReference>
<dbReference type="PANTHER" id="PTHR44591:SF21">
    <property type="entry name" value="TWO-COMPONENT RESPONSE REGULATOR"/>
    <property type="match status" value="1"/>
</dbReference>
<evidence type="ECO:0000313" key="5">
    <source>
        <dbReference type="Proteomes" id="UP001139012"/>
    </source>
</evidence>
<reference evidence="4" key="1">
    <citation type="submission" date="2022-01" db="EMBL/GenBank/DDBJ databases">
        <title>Genome sequnece data of strain Bradyrhizobium sp. nov.</title>
        <authorList>
            <person name="Zhang J."/>
        </authorList>
    </citation>
    <scope>NUCLEOTIDE SEQUENCE</scope>
    <source>
        <strain evidence="4">WYCCWR 12774</strain>
    </source>
</reference>
<dbReference type="SMART" id="SM00448">
    <property type="entry name" value="REC"/>
    <property type="match status" value="1"/>
</dbReference>